<feature type="domain" description="DUF4179" evidence="2">
    <location>
        <begin position="40"/>
        <end position="124"/>
    </location>
</feature>
<evidence type="ECO:0000313" key="4">
    <source>
        <dbReference type="Proteomes" id="UP000013520"/>
    </source>
</evidence>
<reference evidence="3 4" key="1">
    <citation type="submission" date="2012-01" db="EMBL/GenBank/DDBJ databases">
        <title>Complete sequence of Desulfotomaculum gibsoniae DSM 7213.</title>
        <authorList>
            <consortium name="US DOE Joint Genome Institute"/>
            <person name="Lucas S."/>
            <person name="Han J."/>
            <person name="Lapidus A."/>
            <person name="Cheng J.-F."/>
            <person name="Goodwin L."/>
            <person name="Pitluck S."/>
            <person name="Peters L."/>
            <person name="Ovchinnikova G."/>
            <person name="Teshima H."/>
            <person name="Detter J.C."/>
            <person name="Han C."/>
            <person name="Tapia R."/>
            <person name="Land M."/>
            <person name="Hauser L."/>
            <person name="Kyrpides N."/>
            <person name="Ivanova N."/>
            <person name="Pagani I."/>
            <person name="Parshina S."/>
            <person name="Plugge C."/>
            <person name="Muyzer G."/>
            <person name="Kuever J."/>
            <person name="Ivanova A."/>
            <person name="Nazina T."/>
            <person name="Klenk H.-P."/>
            <person name="Brambilla E."/>
            <person name="Spring S."/>
            <person name="Stams A.F."/>
            <person name="Woyke T."/>
        </authorList>
    </citation>
    <scope>NUCLEOTIDE SEQUENCE [LARGE SCALE GENOMIC DNA]</scope>
    <source>
        <strain evidence="3 4">DSM 7213</strain>
    </source>
</reference>
<dbReference type="eggNOG" id="COG5662">
    <property type="taxonomic scope" value="Bacteria"/>
</dbReference>
<gene>
    <name evidence="3" type="ORF">Desgi_3141</name>
</gene>
<keyword evidence="4" id="KW-1185">Reference proteome</keyword>
<dbReference type="STRING" id="767817.Desgi_3141"/>
<protein>
    <recommendedName>
        <fullName evidence="2">DUF4179 domain-containing protein</fullName>
    </recommendedName>
</protein>
<dbReference type="Gene3D" id="2.60.40.1630">
    <property type="entry name" value="bacillus anthracis domain"/>
    <property type="match status" value="1"/>
</dbReference>
<dbReference type="Pfam" id="PF13786">
    <property type="entry name" value="DUF4179"/>
    <property type="match status" value="1"/>
</dbReference>
<keyword evidence="1" id="KW-0472">Membrane</keyword>
<dbReference type="EMBL" id="CP003273">
    <property type="protein sequence ID" value="AGL02499.1"/>
    <property type="molecule type" value="Genomic_DNA"/>
</dbReference>
<keyword evidence="1" id="KW-1133">Transmembrane helix</keyword>
<dbReference type="AlphaFoldDB" id="R4KIR5"/>
<organism evidence="3 4">
    <name type="scientific">Desulfoscipio gibsoniae DSM 7213</name>
    <dbReference type="NCBI Taxonomy" id="767817"/>
    <lineage>
        <taxon>Bacteria</taxon>
        <taxon>Bacillati</taxon>
        <taxon>Bacillota</taxon>
        <taxon>Clostridia</taxon>
        <taxon>Eubacteriales</taxon>
        <taxon>Desulfallaceae</taxon>
        <taxon>Desulfoscipio</taxon>
    </lineage>
</organism>
<dbReference type="KEGG" id="dgi:Desgi_3141"/>
<evidence type="ECO:0000256" key="1">
    <source>
        <dbReference type="SAM" id="Phobius"/>
    </source>
</evidence>
<name>R4KIR5_9FIRM</name>
<evidence type="ECO:0000259" key="2">
    <source>
        <dbReference type="Pfam" id="PF13786"/>
    </source>
</evidence>
<dbReference type="RefSeq" id="WP_006524780.1">
    <property type="nucleotide sequence ID" value="NC_021184.1"/>
</dbReference>
<evidence type="ECO:0000313" key="3">
    <source>
        <dbReference type="EMBL" id="AGL02499.1"/>
    </source>
</evidence>
<proteinExistence type="predicted"/>
<dbReference type="OrthoDB" id="1804554at2"/>
<accession>R4KIR5</accession>
<dbReference type="HOGENOM" id="CLU_753830_0_0_9"/>
<sequence>MSDIFRKALMEDAARINVPQMTWKQVKQGHRRARGKADWKRRLLVYASAAALVIIVIGGLGFVSPVMSKALQKVPIIGELYWSDNPKLSQYASEPDLSVTDKGITFSVQKIYYDGKRLNMLYAIQVPEGYIPAPDVQLKILLDIDNKVQLNGKPLWDYSGFKILGASSTDSLVSKNMYGGYLSYHLASDQTIPQDSVLTIPVKQIGMVKGDWTLSVPVSGTAINSGAETMFPQNASTSYDGMTLTVSKVIKGPVYTDITMQLRQGLRADGKPVSKTSLLEDFGLPMEFRILDTNHQVIKLSSPKVNDQHFKEVGNEKIWDFTIECKTPSSDVKAIVIEPILMVLYEKGVTEGNCPTMPQLAVTVPLN</sequence>
<dbReference type="Proteomes" id="UP000013520">
    <property type="component" value="Chromosome"/>
</dbReference>
<keyword evidence="1" id="KW-0812">Transmembrane</keyword>
<dbReference type="InterPro" id="IPR025436">
    <property type="entry name" value="DUF4179"/>
</dbReference>
<feature type="transmembrane region" description="Helical" evidence="1">
    <location>
        <begin position="43"/>
        <end position="63"/>
    </location>
</feature>